<feature type="domain" description="ABC transporter" evidence="5">
    <location>
        <begin position="7"/>
        <end position="248"/>
    </location>
</feature>
<evidence type="ECO:0000313" key="7">
    <source>
        <dbReference type="Proteomes" id="UP000192505"/>
    </source>
</evidence>
<dbReference type="SUPFAM" id="SSF52540">
    <property type="entry name" value="P-loop containing nucleoside triphosphate hydrolases"/>
    <property type="match status" value="1"/>
</dbReference>
<keyword evidence="2" id="KW-0472">Membrane</keyword>
<evidence type="ECO:0000256" key="3">
    <source>
        <dbReference type="ARBA" id="ARBA00022741"/>
    </source>
</evidence>
<dbReference type="InterPro" id="IPR003439">
    <property type="entry name" value="ABC_transporter-like_ATP-bd"/>
</dbReference>
<dbReference type="InterPro" id="IPR032823">
    <property type="entry name" value="BCA_ABC_TP_C"/>
</dbReference>
<organism evidence="6 7">
    <name type="scientific">Rhodoferax ferrireducens</name>
    <dbReference type="NCBI Taxonomy" id="192843"/>
    <lineage>
        <taxon>Bacteria</taxon>
        <taxon>Pseudomonadati</taxon>
        <taxon>Pseudomonadota</taxon>
        <taxon>Betaproteobacteria</taxon>
        <taxon>Burkholderiales</taxon>
        <taxon>Comamonadaceae</taxon>
        <taxon>Rhodoferax</taxon>
    </lineage>
</organism>
<evidence type="ECO:0000256" key="1">
    <source>
        <dbReference type="ARBA" id="ARBA00022448"/>
    </source>
</evidence>
<dbReference type="EMBL" id="MTEI01000002">
    <property type="protein sequence ID" value="OQW89159.1"/>
    <property type="molecule type" value="Genomic_DNA"/>
</dbReference>
<keyword evidence="2" id="KW-1003">Cell membrane</keyword>
<protein>
    <submittedName>
        <fullName evidence="6">ABC transporter ATP-binding protein</fullName>
    </submittedName>
</protein>
<keyword evidence="1" id="KW-0813">Transport</keyword>
<evidence type="ECO:0000256" key="2">
    <source>
        <dbReference type="ARBA" id="ARBA00022475"/>
    </source>
</evidence>
<dbReference type="InterPro" id="IPR051120">
    <property type="entry name" value="ABC_AA/LPS_Transport"/>
</dbReference>
<keyword evidence="4 6" id="KW-0067">ATP-binding</keyword>
<name>A0A1W9KWY5_9BURK</name>
<comment type="caution">
    <text evidence="6">The sequence shown here is derived from an EMBL/GenBank/DDBJ whole genome shotgun (WGS) entry which is preliminary data.</text>
</comment>
<dbReference type="Pfam" id="PF12399">
    <property type="entry name" value="BCA_ABC_TP_C"/>
    <property type="match status" value="1"/>
</dbReference>
<gene>
    <name evidence="6" type="ORF">BWK72_04170</name>
</gene>
<sequence>MTRTPALELKSLHKSFGQTDIIHNLSLSVMPGERVAIIGPNGAGKSTLFDLISGRFAPSCGQVWLGGQRIDGKKPFEINRLGLARSFQISQLFPTLSVFENLHCAMLWQQGLGYSAFKSLARLTSTNQRTRALMQRLQLESACETPAKELSYAQQRALELGLALASDPAVLLLDEPTAGMSRSETSHFLALIGELTQGKTLLIVEHDMSVVFGLASKIAVIVQGELLAFDTPEAVRANPLVQQAYLGAVLPGPALGA</sequence>
<dbReference type="GO" id="GO:0005524">
    <property type="term" value="F:ATP binding"/>
    <property type="evidence" value="ECO:0007669"/>
    <property type="project" value="UniProtKB-KW"/>
</dbReference>
<evidence type="ECO:0000259" key="5">
    <source>
        <dbReference type="PROSITE" id="PS50893"/>
    </source>
</evidence>
<dbReference type="GO" id="GO:0016887">
    <property type="term" value="F:ATP hydrolysis activity"/>
    <property type="evidence" value="ECO:0007669"/>
    <property type="project" value="InterPro"/>
</dbReference>
<keyword evidence="3" id="KW-0547">Nucleotide-binding</keyword>
<accession>A0A1W9KWY5</accession>
<dbReference type="PANTHER" id="PTHR45772">
    <property type="entry name" value="CONSERVED COMPONENT OF ABC TRANSPORTER FOR NATURAL AMINO ACIDS-RELATED"/>
    <property type="match status" value="1"/>
</dbReference>
<dbReference type="CDD" id="cd03219">
    <property type="entry name" value="ABC_Mj1267_LivG_branched"/>
    <property type="match status" value="1"/>
</dbReference>
<dbReference type="PROSITE" id="PS50893">
    <property type="entry name" value="ABC_TRANSPORTER_2"/>
    <property type="match status" value="1"/>
</dbReference>
<dbReference type="InterPro" id="IPR003593">
    <property type="entry name" value="AAA+_ATPase"/>
</dbReference>
<dbReference type="SMART" id="SM00382">
    <property type="entry name" value="AAA"/>
    <property type="match status" value="1"/>
</dbReference>
<evidence type="ECO:0000313" key="6">
    <source>
        <dbReference type="EMBL" id="OQW89159.1"/>
    </source>
</evidence>
<evidence type="ECO:0000256" key="4">
    <source>
        <dbReference type="ARBA" id="ARBA00022840"/>
    </source>
</evidence>
<dbReference type="Proteomes" id="UP000192505">
    <property type="component" value="Unassembled WGS sequence"/>
</dbReference>
<dbReference type="GO" id="GO:0005886">
    <property type="term" value="C:plasma membrane"/>
    <property type="evidence" value="ECO:0007669"/>
    <property type="project" value="TreeGrafter"/>
</dbReference>
<proteinExistence type="predicted"/>
<dbReference type="InterPro" id="IPR027417">
    <property type="entry name" value="P-loop_NTPase"/>
</dbReference>
<dbReference type="PANTHER" id="PTHR45772:SF9">
    <property type="entry name" value="CONSERVED COMPONENT OF ABC TRANSPORTER FOR NATURAL AMINO ACIDS"/>
    <property type="match status" value="1"/>
</dbReference>
<dbReference type="Pfam" id="PF00005">
    <property type="entry name" value="ABC_tran"/>
    <property type="match status" value="1"/>
</dbReference>
<reference evidence="6 7" key="1">
    <citation type="submission" date="2017-01" db="EMBL/GenBank/DDBJ databases">
        <title>Novel large sulfur bacteria in the metagenomes of groundwater-fed chemosynthetic microbial mats in the Lake Huron basin.</title>
        <authorList>
            <person name="Sharrar A.M."/>
            <person name="Flood B.E."/>
            <person name="Bailey J.V."/>
            <person name="Jones D.S."/>
            <person name="Biddanda B."/>
            <person name="Ruberg S.A."/>
            <person name="Marcus D.N."/>
            <person name="Dick G.J."/>
        </authorList>
    </citation>
    <scope>NUCLEOTIDE SEQUENCE [LARGE SCALE GENOMIC DNA]</scope>
    <source>
        <strain evidence="6">A7</strain>
    </source>
</reference>
<dbReference type="AlphaFoldDB" id="A0A1W9KWY5"/>
<dbReference type="Gene3D" id="3.40.50.300">
    <property type="entry name" value="P-loop containing nucleotide triphosphate hydrolases"/>
    <property type="match status" value="1"/>
</dbReference>